<name>A0A1F6MQL9_9BACT</name>
<dbReference type="STRING" id="1798692.A3G00_03565"/>
<evidence type="ECO:0000313" key="2">
    <source>
        <dbReference type="Proteomes" id="UP000178347"/>
    </source>
</evidence>
<protein>
    <submittedName>
        <fullName evidence="1">Uncharacterized protein</fullName>
    </submittedName>
</protein>
<organism evidence="1 2">
    <name type="scientific">Candidatus Magasanikbacteria bacterium RIFCSPLOWO2_12_FULL_43_12</name>
    <dbReference type="NCBI Taxonomy" id="1798692"/>
    <lineage>
        <taxon>Bacteria</taxon>
        <taxon>Candidatus Magasanikiibacteriota</taxon>
    </lineage>
</organism>
<comment type="caution">
    <text evidence="1">The sequence shown here is derived from an EMBL/GenBank/DDBJ whole genome shotgun (WGS) entry which is preliminary data.</text>
</comment>
<accession>A0A1F6MQL9</accession>
<dbReference type="EMBL" id="MFQN01000033">
    <property type="protein sequence ID" value="OGH73956.1"/>
    <property type="molecule type" value="Genomic_DNA"/>
</dbReference>
<proteinExistence type="predicted"/>
<reference evidence="1 2" key="1">
    <citation type="journal article" date="2016" name="Nat. Commun.">
        <title>Thousands of microbial genomes shed light on interconnected biogeochemical processes in an aquifer system.</title>
        <authorList>
            <person name="Anantharaman K."/>
            <person name="Brown C.T."/>
            <person name="Hug L.A."/>
            <person name="Sharon I."/>
            <person name="Castelle C.J."/>
            <person name="Probst A.J."/>
            <person name="Thomas B.C."/>
            <person name="Singh A."/>
            <person name="Wilkins M.J."/>
            <person name="Karaoz U."/>
            <person name="Brodie E.L."/>
            <person name="Williams K.H."/>
            <person name="Hubbard S.S."/>
            <person name="Banfield J.F."/>
        </authorList>
    </citation>
    <scope>NUCLEOTIDE SEQUENCE [LARGE SCALE GENOMIC DNA]</scope>
</reference>
<sequence>MKAYQAKARPFPGTNYKEIYQKAFGFYNTLRERTKRRPYIRSAYFEKDKIFLQLFWNHLHEKNFRDRVRRLKYFACAIELIENSRHDPRTIQTIEKPSELLHKFTGITKDGQIFFVQIKEEKKTGEKWLTSIFPED</sequence>
<evidence type="ECO:0000313" key="1">
    <source>
        <dbReference type="EMBL" id="OGH73956.1"/>
    </source>
</evidence>
<gene>
    <name evidence="1" type="ORF">A3G00_03565</name>
</gene>
<dbReference type="Proteomes" id="UP000178347">
    <property type="component" value="Unassembled WGS sequence"/>
</dbReference>
<dbReference type="AlphaFoldDB" id="A0A1F6MQL9"/>